<accession>A0A0D0CF92</accession>
<dbReference type="HOGENOM" id="CLU_1816020_0_0_1"/>
<reference evidence="2 3" key="1">
    <citation type="submission" date="2014-04" db="EMBL/GenBank/DDBJ databases">
        <title>Evolutionary Origins and Diversification of the Mycorrhizal Mutualists.</title>
        <authorList>
            <consortium name="DOE Joint Genome Institute"/>
            <consortium name="Mycorrhizal Genomics Consortium"/>
            <person name="Kohler A."/>
            <person name="Kuo A."/>
            <person name="Nagy L.G."/>
            <person name="Floudas D."/>
            <person name="Copeland A."/>
            <person name="Barry K.W."/>
            <person name="Cichocki N."/>
            <person name="Veneault-Fourrey C."/>
            <person name="LaButti K."/>
            <person name="Lindquist E.A."/>
            <person name="Lipzen A."/>
            <person name="Lundell T."/>
            <person name="Morin E."/>
            <person name="Murat C."/>
            <person name="Riley R."/>
            <person name="Ohm R."/>
            <person name="Sun H."/>
            <person name="Tunlid A."/>
            <person name="Henrissat B."/>
            <person name="Grigoriev I.V."/>
            <person name="Hibbett D.S."/>
            <person name="Martin F."/>
        </authorList>
    </citation>
    <scope>NUCLEOTIDE SEQUENCE [LARGE SCALE GENOMIC DNA]</scope>
    <source>
        <strain evidence="2 3">FD-317 M1</strain>
    </source>
</reference>
<sequence length="142" mass="15742">MLNPSPLHHQLPLKQYLPLSLTRPSGKGKRRASSPIKNVKASVEVTVKTPKVKEAFQVKPLRVTLELEKSIVRPMMAIRRMSEDSITKFRKSKKHSASPLRQTAMSKVPSKGHGVVREIILPANALGRSRALSMNAALCTGW</sequence>
<proteinExistence type="predicted"/>
<evidence type="ECO:0000313" key="2">
    <source>
        <dbReference type="EMBL" id="KIK53613.1"/>
    </source>
</evidence>
<feature type="region of interest" description="Disordered" evidence="1">
    <location>
        <begin position="85"/>
        <end position="108"/>
    </location>
</feature>
<name>A0A0D0CF92_9AGAR</name>
<gene>
    <name evidence="2" type="ORF">GYMLUDRAFT_250201</name>
</gene>
<protein>
    <submittedName>
        <fullName evidence="2">Uncharacterized protein</fullName>
    </submittedName>
</protein>
<dbReference type="Proteomes" id="UP000053593">
    <property type="component" value="Unassembled WGS sequence"/>
</dbReference>
<evidence type="ECO:0000313" key="3">
    <source>
        <dbReference type="Proteomes" id="UP000053593"/>
    </source>
</evidence>
<dbReference type="AlphaFoldDB" id="A0A0D0CF92"/>
<keyword evidence="3" id="KW-1185">Reference proteome</keyword>
<evidence type="ECO:0000256" key="1">
    <source>
        <dbReference type="SAM" id="MobiDB-lite"/>
    </source>
</evidence>
<organism evidence="2 3">
    <name type="scientific">Collybiopsis luxurians FD-317 M1</name>
    <dbReference type="NCBI Taxonomy" id="944289"/>
    <lineage>
        <taxon>Eukaryota</taxon>
        <taxon>Fungi</taxon>
        <taxon>Dikarya</taxon>
        <taxon>Basidiomycota</taxon>
        <taxon>Agaricomycotina</taxon>
        <taxon>Agaricomycetes</taxon>
        <taxon>Agaricomycetidae</taxon>
        <taxon>Agaricales</taxon>
        <taxon>Marasmiineae</taxon>
        <taxon>Omphalotaceae</taxon>
        <taxon>Collybiopsis</taxon>
        <taxon>Collybiopsis luxurians</taxon>
    </lineage>
</organism>
<dbReference type="EMBL" id="KN834826">
    <property type="protein sequence ID" value="KIK53613.1"/>
    <property type="molecule type" value="Genomic_DNA"/>
</dbReference>